<dbReference type="EMBL" id="JABBWM010000011">
    <property type="protein sequence ID" value="KAG2113949.1"/>
    <property type="molecule type" value="Genomic_DNA"/>
</dbReference>
<dbReference type="GeneID" id="64695698"/>
<protein>
    <submittedName>
        <fullName evidence="2">Uncharacterized protein</fullName>
    </submittedName>
</protein>
<evidence type="ECO:0000313" key="3">
    <source>
        <dbReference type="Proteomes" id="UP000823399"/>
    </source>
</evidence>
<name>A0A9P7JWW0_9AGAM</name>
<sequence length="185" mass="20436">MHVPPRLYSVTRNQVKSFVAYDALLHSGEDRADYPVPLGYDDFVFTFNFNEPEILVKFTTVDADNIVKVNGPAVTVPFLVGEDEAPPTLPDAAQPVTTTVEPAFDPDGGHWLNKHKAKLIDDTLWDNLARSHRQNLRRDEAIKARKEKRRGPFPPLSYTPGVPHPPPNTNNTPSSSRALAVGGSS</sequence>
<dbReference type="RefSeq" id="XP_041296243.1">
    <property type="nucleotide sequence ID" value="XM_041433439.1"/>
</dbReference>
<organism evidence="2 3">
    <name type="scientific">Suillus discolor</name>
    <dbReference type="NCBI Taxonomy" id="1912936"/>
    <lineage>
        <taxon>Eukaryota</taxon>
        <taxon>Fungi</taxon>
        <taxon>Dikarya</taxon>
        <taxon>Basidiomycota</taxon>
        <taxon>Agaricomycotina</taxon>
        <taxon>Agaricomycetes</taxon>
        <taxon>Agaricomycetidae</taxon>
        <taxon>Boletales</taxon>
        <taxon>Suillineae</taxon>
        <taxon>Suillaceae</taxon>
        <taxon>Suillus</taxon>
    </lineage>
</organism>
<accession>A0A9P7JWW0</accession>
<comment type="caution">
    <text evidence="2">The sequence shown here is derived from an EMBL/GenBank/DDBJ whole genome shotgun (WGS) entry which is preliminary data.</text>
</comment>
<evidence type="ECO:0000313" key="2">
    <source>
        <dbReference type="EMBL" id="KAG2113949.1"/>
    </source>
</evidence>
<feature type="compositionally biased region" description="Pro residues" evidence="1">
    <location>
        <begin position="152"/>
        <end position="168"/>
    </location>
</feature>
<dbReference type="AlphaFoldDB" id="A0A9P7JWW0"/>
<proteinExistence type="predicted"/>
<dbReference type="Proteomes" id="UP000823399">
    <property type="component" value="Unassembled WGS sequence"/>
</dbReference>
<evidence type="ECO:0000256" key="1">
    <source>
        <dbReference type="SAM" id="MobiDB-lite"/>
    </source>
</evidence>
<gene>
    <name evidence="2" type="ORF">F5147DRAFT_650330</name>
</gene>
<reference evidence="2" key="1">
    <citation type="journal article" date="2020" name="New Phytol.">
        <title>Comparative genomics reveals dynamic genome evolution in host specialist ectomycorrhizal fungi.</title>
        <authorList>
            <person name="Lofgren L.A."/>
            <person name="Nguyen N.H."/>
            <person name="Vilgalys R."/>
            <person name="Ruytinx J."/>
            <person name="Liao H.L."/>
            <person name="Branco S."/>
            <person name="Kuo A."/>
            <person name="LaButti K."/>
            <person name="Lipzen A."/>
            <person name="Andreopoulos W."/>
            <person name="Pangilinan J."/>
            <person name="Riley R."/>
            <person name="Hundley H."/>
            <person name="Na H."/>
            <person name="Barry K."/>
            <person name="Grigoriev I.V."/>
            <person name="Stajich J.E."/>
            <person name="Kennedy P.G."/>
        </authorList>
    </citation>
    <scope>NUCLEOTIDE SEQUENCE</scope>
    <source>
        <strain evidence="2">FC423</strain>
    </source>
</reference>
<keyword evidence="3" id="KW-1185">Reference proteome</keyword>
<dbReference type="OrthoDB" id="2679495at2759"/>
<feature type="region of interest" description="Disordered" evidence="1">
    <location>
        <begin position="136"/>
        <end position="185"/>
    </location>
</feature>